<dbReference type="Pfam" id="PF13439">
    <property type="entry name" value="Glyco_transf_4"/>
    <property type="match status" value="1"/>
</dbReference>
<reference evidence="3 4" key="1">
    <citation type="submission" date="2020-08" db="EMBL/GenBank/DDBJ databases">
        <title>Genome sequence of Sphingomonas sediminicola KACC 15039T.</title>
        <authorList>
            <person name="Hyun D.-W."/>
            <person name="Bae J.-W."/>
        </authorList>
    </citation>
    <scope>NUCLEOTIDE SEQUENCE [LARGE SCALE GENOMIC DNA]</scope>
    <source>
        <strain evidence="3 4">KACC 15039</strain>
    </source>
</reference>
<protein>
    <submittedName>
        <fullName evidence="3">Glycosyltransferase</fullName>
    </submittedName>
</protein>
<keyword evidence="1" id="KW-0808">Transferase</keyword>
<dbReference type="PANTHER" id="PTHR46401">
    <property type="entry name" value="GLYCOSYLTRANSFERASE WBBK-RELATED"/>
    <property type="match status" value="1"/>
</dbReference>
<evidence type="ECO:0000313" key="3">
    <source>
        <dbReference type="EMBL" id="QNP46483.1"/>
    </source>
</evidence>
<evidence type="ECO:0000313" key="4">
    <source>
        <dbReference type="Proteomes" id="UP000516105"/>
    </source>
</evidence>
<dbReference type="Gene3D" id="3.40.50.2000">
    <property type="entry name" value="Glycogen Phosphorylase B"/>
    <property type="match status" value="2"/>
</dbReference>
<dbReference type="EMBL" id="CP060782">
    <property type="protein sequence ID" value="QNP46483.1"/>
    <property type="molecule type" value="Genomic_DNA"/>
</dbReference>
<dbReference type="SUPFAM" id="SSF53756">
    <property type="entry name" value="UDP-Glycosyltransferase/glycogen phosphorylase"/>
    <property type="match status" value="1"/>
</dbReference>
<name>A0ABX6TB60_9SPHN</name>
<accession>A0ABX6TB60</accession>
<keyword evidence="4" id="KW-1185">Reference proteome</keyword>
<dbReference type="InterPro" id="IPR028098">
    <property type="entry name" value="Glyco_trans_4-like_N"/>
</dbReference>
<gene>
    <name evidence="3" type="ORF">H9L14_04820</name>
</gene>
<sequence length="266" mass="29658">MTGHLSIGVDATTWWNKRGFGRFTRGQLGAMLDDPRGHRFVLFVDQEPVDEMIRPNVDIVRVETSATVTDSAVADGSRSVGDLLSFRREASSRPLDVFWFPAVYSWYPVSGRIPTVVTFHDAIAEHFTRLVLPTLRGRLFWNLKVWLAKRSARHIATVSEAAREEIVRYLHIPRRKISVILEAADEQFHPITDEQELRAARSNLGLPLDRRLLLYVGGLAPHKNLAGLIEGFARAIGNGGLDDLDLVLAGDPKGAAFTPMLRNCAP</sequence>
<dbReference type="RefSeq" id="WP_187709436.1">
    <property type="nucleotide sequence ID" value="NZ_CP060782.1"/>
</dbReference>
<feature type="domain" description="Glycosyltransferase subfamily 4-like N-terminal" evidence="2">
    <location>
        <begin position="36"/>
        <end position="181"/>
    </location>
</feature>
<dbReference type="Proteomes" id="UP000516105">
    <property type="component" value="Chromosome"/>
</dbReference>
<organism evidence="3 4">
    <name type="scientific">Sphingomonas sediminicola</name>
    <dbReference type="NCBI Taxonomy" id="386874"/>
    <lineage>
        <taxon>Bacteria</taxon>
        <taxon>Pseudomonadati</taxon>
        <taxon>Pseudomonadota</taxon>
        <taxon>Alphaproteobacteria</taxon>
        <taxon>Sphingomonadales</taxon>
        <taxon>Sphingomonadaceae</taxon>
        <taxon>Sphingomonas</taxon>
    </lineage>
</organism>
<evidence type="ECO:0000259" key="2">
    <source>
        <dbReference type="Pfam" id="PF13439"/>
    </source>
</evidence>
<dbReference type="PANTHER" id="PTHR46401:SF2">
    <property type="entry name" value="GLYCOSYLTRANSFERASE WBBK-RELATED"/>
    <property type="match status" value="1"/>
</dbReference>
<evidence type="ECO:0000256" key="1">
    <source>
        <dbReference type="ARBA" id="ARBA00022679"/>
    </source>
</evidence>
<proteinExistence type="predicted"/>